<feature type="binding site" evidence="5">
    <location>
        <position position="68"/>
    </location>
    <ligand>
        <name>[4Fe-4S] cluster</name>
        <dbReference type="ChEBI" id="CHEBI:49883"/>
        <note>4Fe-4S-S-AdoMet</note>
    </ligand>
</feature>
<dbReference type="EMBL" id="WUQX01000001">
    <property type="protein sequence ID" value="MXP78657.1"/>
    <property type="molecule type" value="Genomic_DNA"/>
</dbReference>
<feature type="domain" description="Radical SAM core" evidence="6">
    <location>
        <begin position="59"/>
        <end position="167"/>
    </location>
</feature>
<dbReference type="SFLD" id="SFLDG01099">
    <property type="entry name" value="Uncharacterised_Radical_SAM_Su"/>
    <property type="match status" value="1"/>
</dbReference>
<evidence type="ECO:0000256" key="1">
    <source>
        <dbReference type="ARBA" id="ARBA00022691"/>
    </source>
</evidence>
<dbReference type="InterPro" id="IPR007197">
    <property type="entry name" value="rSAM"/>
</dbReference>
<gene>
    <name evidence="7" type="ORF">GN277_25950</name>
</gene>
<feature type="binding site" evidence="5">
    <location>
        <position position="71"/>
    </location>
    <ligand>
        <name>[4Fe-4S] cluster</name>
        <dbReference type="ChEBI" id="CHEBI:49883"/>
        <note>4Fe-4S-S-AdoMet</note>
    </ligand>
</feature>
<evidence type="ECO:0000256" key="2">
    <source>
        <dbReference type="ARBA" id="ARBA00022723"/>
    </source>
</evidence>
<evidence type="ECO:0000256" key="3">
    <source>
        <dbReference type="ARBA" id="ARBA00023004"/>
    </source>
</evidence>
<evidence type="ECO:0000313" key="8">
    <source>
        <dbReference type="Proteomes" id="UP000460412"/>
    </source>
</evidence>
<evidence type="ECO:0000259" key="6">
    <source>
        <dbReference type="Pfam" id="PF04055"/>
    </source>
</evidence>
<dbReference type="SUPFAM" id="SSF102114">
    <property type="entry name" value="Radical SAM enzymes"/>
    <property type="match status" value="1"/>
</dbReference>
<name>A0A7X3SLM1_9FIRM</name>
<dbReference type="GO" id="GO:0051536">
    <property type="term" value="F:iron-sulfur cluster binding"/>
    <property type="evidence" value="ECO:0007669"/>
    <property type="project" value="UniProtKB-KW"/>
</dbReference>
<dbReference type="InterPro" id="IPR013785">
    <property type="entry name" value="Aldolase_TIM"/>
</dbReference>
<keyword evidence="1 5" id="KW-0949">S-adenosyl-L-methionine</keyword>
<evidence type="ECO:0000256" key="5">
    <source>
        <dbReference type="PIRSR" id="PIRSR004869-50"/>
    </source>
</evidence>
<feature type="binding site" evidence="5">
    <location>
        <position position="64"/>
    </location>
    <ligand>
        <name>[4Fe-4S] cluster</name>
        <dbReference type="ChEBI" id="CHEBI:49883"/>
        <note>4Fe-4S-S-AdoMet</note>
    </ligand>
</feature>
<dbReference type="GO" id="GO:0003824">
    <property type="term" value="F:catalytic activity"/>
    <property type="evidence" value="ECO:0007669"/>
    <property type="project" value="InterPro"/>
</dbReference>
<accession>A0A7X3SLM1</accession>
<comment type="cofactor">
    <cofactor evidence="5">
        <name>[4Fe-4S] cluster</name>
        <dbReference type="ChEBI" id="CHEBI:49883"/>
    </cofactor>
    <text evidence="5">Binds 1 [4Fe-4S] cluster. The cluster is coordinated with 3 cysteines and an exchangeable S-adenosyl-L-methionine.</text>
</comment>
<dbReference type="PIRSF" id="PIRSF004869">
    <property type="entry name" value="PflX_prd"/>
    <property type="match status" value="1"/>
</dbReference>
<protein>
    <submittedName>
        <fullName evidence="7">Radical SAM protein</fullName>
    </submittedName>
</protein>
<evidence type="ECO:0000313" key="7">
    <source>
        <dbReference type="EMBL" id="MXP78657.1"/>
    </source>
</evidence>
<reference evidence="7 8" key="1">
    <citation type="submission" date="2019-12" db="EMBL/GenBank/DDBJ databases">
        <title>Sporaefaciens musculi gen. nov., sp. nov., a novel bacterium isolated from the caecum of an obese mouse.</title>
        <authorList>
            <person name="Rasmussen T.S."/>
            <person name="Streidl T."/>
            <person name="Hitch T.C.A."/>
            <person name="Wortmann E."/>
            <person name="Deptula P."/>
            <person name="Hansen M."/>
            <person name="Nielsen D.S."/>
            <person name="Clavel T."/>
            <person name="Vogensen F.K."/>
        </authorList>
    </citation>
    <scope>NUCLEOTIDE SEQUENCE [LARGE SCALE GENOMIC DNA]</scope>
    <source>
        <strain evidence="7 8">WCA-9-b2</strain>
    </source>
</reference>
<dbReference type="InterPro" id="IPR058240">
    <property type="entry name" value="rSAM_sf"/>
</dbReference>
<keyword evidence="8" id="KW-1185">Reference proteome</keyword>
<dbReference type="SFLD" id="SFLDS00029">
    <property type="entry name" value="Radical_SAM"/>
    <property type="match status" value="1"/>
</dbReference>
<dbReference type="Gene3D" id="3.20.20.70">
    <property type="entry name" value="Aldolase class I"/>
    <property type="match status" value="1"/>
</dbReference>
<dbReference type="RefSeq" id="WP_159755558.1">
    <property type="nucleotide sequence ID" value="NZ_WUQX01000001.1"/>
</dbReference>
<comment type="caution">
    <text evidence="7">The sequence shown here is derived from an EMBL/GenBank/DDBJ whole genome shotgun (WGS) entry which is preliminary data.</text>
</comment>
<proteinExistence type="predicted"/>
<keyword evidence="4 5" id="KW-0411">Iron-sulfur</keyword>
<dbReference type="PANTHER" id="PTHR43075:SF1">
    <property type="entry name" value="FORMATE LYASE ACTIVATING ENZYME, PUTATIVE (AFU_ORTHOLOGUE AFUA_2G15630)-RELATED"/>
    <property type="match status" value="1"/>
</dbReference>
<keyword evidence="2 5" id="KW-0479">Metal-binding</keyword>
<dbReference type="CDD" id="cd01335">
    <property type="entry name" value="Radical_SAM"/>
    <property type="match status" value="1"/>
</dbReference>
<dbReference type="PANTHER" id="PTHR43075">
    <property type="entry name" value="FORMATE LYASE ACTIVATING ENZYME, PUTATIVE (AFU_ORTHOLOGUE AFUA_2G15630)-RELATED"/>
    <property type="match status" value="1"/>
</dbReference>
<dbReference type="Proteomes" id="UP000460412">
    <property type="component" value="Unassembled WGS sequence"/>
</dbReference>
<dbReference type="InterPro" id="IPR040085">
    <property type="entry name" value="MJ0674-like"/>
</dbReference>
<dbReference type="AlphaFoldDB" id="A0A7X3SLM1"/>
<dbReference type="GO" id="GO:0046872">
    <property type="term" value="F:metal ion binding"/>
    <property type="evidence" value="ECO:0007669"/>
    <property type="project" value="UniProtKB-KW"/>
</dbReference>
<evidence type="ECO:0000256" key="4">
    <source>
        <dbReference type="ARBA" id="ARBA00023014"/>
    </source>
</evidence>
<keyword evidence="3 5" id="KW-0408">Iron</keyword>
<organism evidence="7 8">
    <name type="scientific">Sporofaciens musculi</name>
    <dbReference type="NCBI Taxonomy" id="2681861"/>
    <lineage>
        <taxon>Bacteria</taxon>
        <taxon>Bacillati</taxon>
        <taxon>Bacillota</taxon>
        <taxon>Clostridia</taxon>
        <taxon>Lachnospirales</taxon>
        <taxon>Lachnospiraceae</taxon>
        <taxon>Sporofaciens</taxon>
    </lineage>
</organism>
<dbReference type="Pfam" id="PF04055">
    <property type="entry name" value="Radical_SAM"/>
    <property type="match status" value="1"/>
</dbReference>
<sequence length="302" mass="33819">MKKMTCMADCVLCPRMCHANRLAGRIGYCRETAELVAARAALHMWEEECISGKAGSGTVFFSGCNLGCIFCQNHNISQAKAGKVISVGRLSEIFLELQGQGANNINLVTPTHYVPQIIEALNLAKGQGLNIPIVYNTSGYERVDTLRMLKGYVDIYLPDFKYMDERLAGEYSQAPDYPVYAKQALEEMVSQTGEFKMDETTGLLQRGVVVRHLVMPGHVKNSKEVIRYLYNTYGNRILISIMNQYTPMSQVENHALLGRRVTKREYEKVVDYALELGVECGYIQEGKAARQSFIPEFDGEGV</sequence>
<dbReference type="InterPro" id="IPR016431">
    <property type="entry name" value="Pyrv-formate_lyase-activ_prd"/>
</dbReference>